<gene>
    <name evidence="1" type="ORF">SAMN05661109_01757</name>
</gene>
<reference evidence="2" key="1">
    <citation type="submission" date="2016-10" db="EMBL/GenBank/DDBJ databases">
        <authorList>
            <person name="Varghese N."/>
            <person name="Submissions S."/>
        </authorList>
    </citation>
    <scope>NUCLEOTIDE SEQUENCE [LARGE SCALE GENOMIC DNA]</scope>
    <source>
        <strain evidence="2">DSM 20524</strain>
    </source>
</reference>
<proteinExistence type="predicted"/>
<name>A0A1H9UAP4_9CORY</name>
<dbReference type="EMBL" id="FOGQ01000007">
    <property type="protein sequence ID" value="SES06402.1"/>
    <property type="molecule type" value="Genomic_DNA"/>
</dbReference>
<accession>A0A1H9UAP4</accession>
<protein>
    <recommendedName>
        <fullName evidence="3">Fido domain-containing protein</fullName>
    </recommendedName>
</protein>
<organism evidence="1 2">
    <name type="scientific">Corynebacterium cystitidis DSM 20524</name>
    <dbReference type="NCBI Taxonomy" id="1121357"/>
    <lineage>
        <taxon>Bacteria</taxon>
        <taxon>Bacillati</taxon>
        <taxon>Actinomycetota</taxon>
        <taxon>Actinomycetes</taxon>
        <taxon>Mycobacteriales</taxon>
        <taxon>Corynebacteriaceae</taxon>
        <taxon>Corynebacterium</taxon>
    </lineage>
</organism>
<keyword evidence="2" id="KW-1185">Reference proteome</keyword>
<evidence type="ECO:0008006" key="3">
    <source>
        <dbReference type="Google" id="ProtNLM"/>
    </source>
</evidence>
<dbReference type="AlphaFoldDB" id="A0A1H9UAP4"/>
<dbReference type="Proteomes" id="UP000198929">
    <property type="component" value="Unassembled WGS sequence"/>
</dbReference>
<sequence>MLVCLLFSEAIVEDMPAHSPLSPYLELGDVPSLVGEATSTIARAHRRPAALRRAGVIVSESVLRGAKLSALLDGEEIETHISPYAMLSPETAEAAARTFRRAPAQVFARLDVAAGGPGRSLADDGPARLTALARLITGSGGSGGSALDDGLVLAAVVHCEIVGRELFGPRSGVVGRVAARCVLLASGVDPLGIAVPETYYHRHKADYAAVARGWATSSAVEVTDALEFMLRAFAAGGVEADGIAQAA</sequence>
<evidence type="ECO:0000313" key="2">
    <source>
        <dbReference type="Proteomes" id="UP000198929"/>
    </source>
</evidence>
<dbReference type="STRING" id="1121357.SAMN05661109_01757"/>
<evidence type="ECO:0000313" key="1">
    <source>
        <dbReference type="EMBL" id="SES06402.1"/>
    </source>
</evidence>